<name>A0A3F2RF01_9STRA</name>
<proteinExistence type="predicted"/>
<comment type="caution">
    <text evidence="3">The sequence shown here is derived from an EMBL/GenBank/DDBJ whole genome shotgun (WGS) entry which is preliminary data.</text>
</comment>
<feature type="compositionally biased region" description="Acidic residues" evidence="1">
    <location>
        <begin position="90"/>
        <end position="108"/>
    </location>
</feature>
<organism evidence="3 4">
    <name type="scientific">Phytophthora kernoviae</name>
    <dbReference type="NCBI Taxonomy" id="325452"/>
    <lineage>
        <taxon>Eukaryota</taxon>
        <taxon>Sar</taxon>
        <taxon>Stramenopiles</taxon>
        <taxon>Oomycota</taxon>
        <taxon>Peronosporomycetes</taxon>
        <taxon>Peronosporales</taxon>
        <taxon>Peronosporaceae</taxon>
        <taxon>Phytophthora</taxon>
    </lineage>
</organism>
<feature type="region of interest" description="Disordered" evidence="1">
    <location>
        <begin position="59"/>
        <end position="108"/>
    </location>
</feature>
<feature type="compositionally biased region" description="Basic and acidic residues" evidence="1">
    <location>
        <begin position="60"/>
        <end position="89"/>
    </location>
</feature>
<protein>
    <submittedName>
        <fullName evidence="3">Uncharacterized protein</fullName>
    </submittedName>
</protein>
<evidence type="ECO:0000313" key="5">
    <source>
        <dbReference type="Proteomes" id="UP000284657"/>
    </source>
</evidence>
<dbReference type="EMBL" id="MBDO02000454">
    <property type="protein sequence ID" value="RLN55180.1"/>
    <property type="molecule type" value="Genomic_DNA"/>
</dbReference>
<dbReference type="Proteomes" id="UP000284657">
    <property type="component" value="Unassembled WGS sequence"/>
</dbReference>
<reference evidence="4 5" key="1">
    <citation type="submission" date="2018-07" db="EMBL/GenBank/DDBJ databases">
        <title>Genome sequencing of oomycete isolates from Chile give support for New Zealand origin for Phytophthora kernoviae and make available the first Nothophytophthora sp. genome.</title>
        <authorList>
            <person name="Studholme D.J."/>
            <person name="Sanfuentes E."/>
            <person name="Panda P."/>
            <person name="Hill R."/>
            <person name="Sambles C."/>
            <person name="Grant M."/>
            <person name="Williams N.M."/>
            <person name="Mcdougal R.L."/>
        </authorList>
    </citation>
    <scope>NUCLEOTIDE SEQUENCE [LARGE SCALE GENOMIC DNA]</scope>
    <source>
        <strain evidence="3">Chile6</strain>
        <strain evidence="2">Chile7</strain>
    </source>
</reference>
<evidence type="ECO:0000313" key="3">
    <source>
        <dbReference type="EMBL" id="RLN55180.1"/>
    </source>
</evidence>
<evidence type="ECO:0000313" key="2">
    <source>
        <dbReference type="EMBL" id="RLN50947.1"/>
    </source>
</evidence>
<evidence type="ECO:0000313" key="4">
    <source>
        <dbReference type="Proteomes" id="UP000277300"/>
    </source>
</evidence>
<dbReference type="Proteomes" id="UP000277300">
    <property type="component" value="Unassembled WGS sequence"/>
</dbReference>
<sequence length="108" mass="11819">MDNNNCLCEDDPDDGVKNAMKEEAGMGGLQDDGSRVLLVAESTEQDMAAVEAMGGLEEVEGLKEMEDKSQEVDKEKSADKDQSVKKEQNMEDLEEIGSVDEVEETNNC</sequence>
<dbReference type="EMBL" id="MBAD02001944">
    <property type="protein sequence ID" value="RLN50947.1"/>
    <property type="molecule type" value="Genomic_DNA"/>
</dbReference>
<accession>A0A3F2RF01</accession>
<dbReference type="AlphaFoldDB" id="A0A3F2RF01"/>
<evidence type="ECO:0000256" key="1">
    <source>
        <dbReference type="SAM" id="MobiDB-lite"/>
    </source>
</evidence>
<gene>
    <name evidence="2" type="ORF">BBJ29_008941</name>
    <name evidence="3" type="ORF">BBP00_00008619</name>
</gene>